<dbReference type="Proteomes" id="UP000320048">
    <property type="component" value="Unassembled WGS sequence"/>
</dbReference>
<dbReference type="AlphaFoldDB" id="A0A537JA35"/>
<evidence type="ECO:0000313" key="1">
    <source>
        <dbReference type="EMBL" id="TMI80414.1"/>
    </source>
</evidence>
<proteinExistence type="predicted"/>
<protein>
    <submittedName>
        <fullName evidence="1">Uncharacterized protein</fullName>
    </submittedName>
</protein>
<gene>
    <name evidence="1" type="ORF">E6H04_08680</name>
</gene>
<organism evidence="1 2">
    <name type="scientific">Candidatus Segetimicrobium genomatis</name>
    <dbReference type="NCBI Taxonomy" id="2569760"/>
    <lineage>
        <taxon>Bacteria</taxon>
        <taxon>Bacillati</taxon>
        <taxon>Candidatus Sysuimicrobiota</taxon>
        <taxon>Candidatus Sysuimicrobiia</taxon>
        <taxon>Candidatus Sysuimicrobiales</taxon>
        <taxon>Candidatus Segetimicrobiaceae</taxon>
        <taxon>Candidatus Segetimicrobium</taxon>
    </lineage>
</organism>
<reference evidence="1 2" key="1">
    <citation type="journal article" date="2019" name="Nat. Microbiol.">
        <title>Mediterranean grassland soil C-N compound turnover is dependent on rainfall and depth, and is mediated by genomically divergent microorganisms.</title>
        <authorList>
            <person name="Diamond S."/>
            <person name="Andeer P.F."/>
            <person name="Li Z."/>
            <person name="Crits-Christoph A."/>
            <person name="Burstein D."/>
            <person name="Anantharaman K."/>
            <person name="Lane K.R."/>
            <person name="Thomas B.C."/>
            <person name="Pan C."/>
            <person name="Northen T.R."/>
            <person name="Banfield J.F."/>
        </authorList>
    </citation>
    <scope>NUCLEOTIDE SEQUENCE [LARGE SCALE GENOMIC DNA]</scope>
    <source>
        <strain evidence="1">NP_7</strain>
    </source>
</reference>
<comment type="caution">
    <text evidence="1">The sequence shown here is derived from an EMBL/GenBank/DDBJ whole genome shotgun (WGS) entry which is preliminary data.</text>
</comment>
<evidence type="ECO:0000313" key="2">
    <source>
        <dbReference type="Proteomes" id="UP000320048"/>
    </source>
</evidence>
<accession>A0A537JA35</accession>
<dbReference type="EMBL" id="VBAO01000222">
    <property type="protein sequence ID" value="TMI80414.1"/>
    <property type="molecule type" value="Genomic_DNA"/>
</dbReference>
<sequence>MKQKLALIAGGGCMSERAAANAYYSHVVWRHLHGGSCRCLLCGPNRTERERVPSFVDWLDVVLALWVAEAGCEER</sequence>
<name>A0A537JA35_9BACT</name>